<dbReference type="RefSeq" id="WP_257531484.1">
    <property type="nucleotide sequence ID" value="NZ_JANKAS010000008.1"/>
</dbReference>
<proteinExistence type="predicted"/>
<dbReference type="Proteomes" id="UP001205748">
    <property type="component" value="Unassembled WGS sequence"/>
</dbReference>
<gene>
    <name evidence="2" type="ORF">NSA47_09890</name>
</gene>
<dbReference type="AlphaFoldDB" id="A0AAE3HEY6"/>
<evidence type="ECO:0000313" key="2">
    <source>
        <dbReference type="EMBL" id="MCR1899292.1"/>
    </source>
</evidence>
<dbReference type="SUPFAM" id="SSF89796">
    <property type="entry name" value="CoA-transferase family III (CaiB/BaiF)"/>
    <property type="match status" value="1"/>
</dbReference>
<keyword evidence="1 2" id="KW-0808">Transferase</keyword>
<dbReference type="Gene3D" id="3.40.50.10540">
    <property type="entry name" value="Crotonobetainyl-coa:carnitine coa-transferase, domain 1"/>
    <property type="match status" value="1"/>
</dbReference>
<evidence type="ECO:0000256" key="1">
    <source>
        <dbReference type="ARBA" id="ARBA00022679"/>
    </source>
</evidence>
<dbReference type="InterPro" id="IPR044855">
    <property type="entry name" value="CoA-Trfase_III_dom3_sf"/>
</dbReference>
<dbReference type="InterPro" id="IPR003673">
    <property type="entry name" value="CoA-Trfase_fam_III"/>
</dbReference>
<organism evidence="2 3">
    <name type="scientific">Irregularibacter muris</name>
    <dbReference type="NCBI Taxonomy" id="1796619"/>
    <lineage>
        <taxon>Bacteria</taxon>
        <taxon>Bacillati</taxon>
        <taxon>Bacillota</taxon>
        <taxon>Clostridia</taxon>
        <taxon>Eubacteriales</taxon>
        <taxon>Eubacteriaceae</taxon>
        <taxon>Irregularibacter</taxon>
    </lineage>
</organism>
<dbReference type="EMBL" id="JANKAS010000008">
    <property type="protein sequence ID" value="MCR1899292.1"/>
    <property type="molecule type" value="Genomic_DNA"/>
</dbReference>
<dbReference type="Pfam" id="PF02515">
    <property type="entry name" value="CoA_transf_3"/>
    <property type="match status" value="1"/>
</dbReference>
<keyword evidence="3" id="KW-1185">Reference proteome</keyword>
<dbReference type="InterPro" id="IPR050483">
    <property type="entry name" value="CoA-transferase_III_domain"/>
</dbReference>
<reference evidence="2" key="1">
    <citation type="submission" date="2022-07" db="EMBL/GenBank/DDBJ databases">
        <title>Enhanced cultured diversity of the mouse gut microbiota enables custom-made synthetic communities.</title>
        <authorList>
            <person name="Afrizal A."/>
        </authorList>
    </citation>
    <scope>NUCLEOTIDE SEQUENCE</scope>
    <source>
        <strain evidence="2">DSM 28593</strain>
    </source>
</reference>
<protein>
    <submittedName>
        <fullName evidence="2">CoA transferase</fullName>
    </submittedName>
</protein>
<dbReference type="Gene3D" id="3.30.1540.10">
    <property type="entry name" value="formyl-coa transferase, domain 3"/>
    <property type="match status" value="1"/>
</dbReference>
<name>A0AAE3HEY6_9FIRM</name>
<dbReference type="InterPro" id="IPR023606">
    <property type="entry name" value="CoA-Trfase_III_dom_1_sf"/>
</dbReference>
<dbReference type="PANTHER" id="PTHR48207:SF3">
    <property type="entry name" value="SUCCINATE--HYDROXYMETHYLGLUTARATE COA-TRANSFERASE"/>
    <property type="match status" value="1"/>
</dbReference>
<evidence type="ECO:0000313" key="3">
    <source>
        <dbReference type="Proteomes" id="UP001205748"/>
    </source>
</evidence>
<accession>A0AAE3HEY6</accession>
<dbReference type="PANTHER" id="PTHR48207">
    <property type="entry name" value="SUCCINATE--HYDROXYMETHYLGLUTARATE COA-TRANSFERASE"/>
    <property type="match status" value="1"/>
</dbReference>
<sequence>MTKKPLEGIKVLDLTRVLAGPYCTMVLANLGAEIIKVERPGSGDDARAFGPFVNGESIYFVSINRGKKSIAVDLKSEEGKKLLLDLIKEVDVVTENYRPGTMEKLGLGYDVLKEVNPKIIYAAMSGFGHSGPYSQRAAYDMIVQGMGGIMSITGQPGGEPTRVGTSVGDITAGLFGAIGILSALYGRNLTGKGQKVDVAMLDGQLAILENAIARYTSTQEVPGPLGGRHPSITPFETFKTKDTWAILAAGNNALWAKFCKAVGREELIDDARFANNGDRTKNHDILKPILDEIFVQKTTAEWMELLNKVGVPASPINTVEDLFKDPQVEARHMLVEVEQPKVGKIKVAGNPIKLSTIPAEQEVPMDPAPSIGQHTEEILKSLLGMDEDGVKKLMDTKVIE</sequence>
<dbReference type="GO" id="GO:0008410">
    <property type="term" value="F:CoA-transferase activity"/>
    <property type="evidence" value="ECO:0007669"/>
    <property type="project" value="TreeGrafter"/>
</dbReference>
<comment type="caution">
    <text evidence="2">The sequence shown here is derived from an EMBL/GenBank/DDBJ whole genome shotgun (WGS) entry which is preliminary data.</text>
</comment>